<evidence type="ECO:0000256" key="1">
    <source>
        <dbReference type="ARBA" id="ARBA00022490"/>
    </source>
</evidence>
<keyword evidence="7" id="KW-1185">Reference proteome</keyword>
<comment type="subcellular location">
    <subcellularLocation>
        <location evidence="5">Cytoplasm</location>
    </subcellularLocation>
    <text evidence="5">Localizes to mid-cell in an FtsZ-dependent manner.</text>
</comment>
<dbReference type="PANTHER" id="PTHR39455:SF1">
    <property type="entry name" value="CELL DIVISION PROTEIN ZAPD"/>
    <property type="match status" value="1"/>
</dbReference>
<reference evidence="6 7" key="1">
    <citation type="submission" date="2019-07" db="EMBL/GenBank/DDBJ databases">
        <title>Draft genome for Aliikangiella sp. M105.</title>
        <authorList>
            <person name="Wang G."/>
        </authorList>
    </citation>
    <scope>NUCLEOTIDE SEQUENCE [LARGE SCALE GENOMIC DNA]</scope>
    <source>
        <strain evidence="6 7">M105</strain>
    </source>
</reference>
<keyword evidence="2 5" id="KW-0132">Cell division</keyword>
<dbReference type="Gene3D" id="2.60.440.10">
    <property type="entry name" value="YacF-like domains"/>
    <property type="match status" value="1"/>
</dbReference>
<dbReference type="Gene3D" id="1.10.3900.10">
    <property type="entry name" value="YacF-like"/>
    <property type="match status" value="1"/>
</dbReference>
<dbReference type="AlphaFoldDB" id="A0A545TZX4"/>
<gene>
    <name evidence="5 6" type="primary">zapD</name>
    <name evidence="6" type="ORF">FLL46_23630</name>
</gene>
<keyword evidence="3 5" id="KW-0717">Septation</keyword>
<evidence type="ECO:0000256" key="4">
    <source>
        <dbReference type="ARBA" id="ARBA00023306"/>
    </source>
</evidence>
<dbReference type="NCBIfam" id="NF003656">
    <property type="entry name" value="PRK05287.1-4"/>
    <property type="match status" value="1"/>
</dbReference>
<evidence type="ECO:0000313" key="7">
    <source>
        <dbReference type="Proteomes" id="UP000315439"/>
    </source>
</evidence>
<dbReference type="GO" id="GO:0000917">
    <property type="term" value="P:division septum assembly"/>
    <property type="evidence" value="ECO:0007669"/>
    <property type="project" value="UniProtKB-KW"/>
</dbReference>
<dbReference type="GO" id="GO:0005737">
    <property type="term" value="C:cytoplasm"/>
    <property type="evidence" value="ECO:0007669"/>
    <property type="project" value="UniProtKB-SubCell"/>
</dbReference>
<protein>
    <recommendedName>
        <fullName evidence="5">Cell division protein ZapD</fullName>
    </recommendedName>
    <alternativeName>
        <fullName evidence="5">Z ring-associated protein D</fullName>
    </alternativeName>
</protein>
<proteinExistence type="inferred from homology"/>
<organism evidence="6 7">
    <name type="scientific">Aliikangiella coralliicola</name>
    <dbReference type="NCBI Taxonomy" id="2592383"/>
    <lineage>
        <taxon>Bacteria</taxon>
        <taxon>Pseudomonadati</taxon>
        <taxon>Pseudomonadota</taxon>
        <taxon>Gammaproteobacteria</taxon>
        <taxon>Oceanospirillales</taxon>
        <taxon>Pleioneaceae</taxon>
        <taxon>Aliikangiella</taxon>
    </lineage>
</organism>
<dbReference type="PANTHER" id="PTHR39455">
    <property type="entry name" value="CELL DIVISION PROTEIN ZAPD"/>
    <property type="match status" value="1"/>
</dbReference>
<dbReference type="Pfam" id="PF07072">
    <property type="entry name" value="ZapD"/>
    <property type="match status" value="1"/>
</dbReference>
<dbReference type="InterPro" id="IPR027462">
    <property type="entry name" value="ZapD_C"/>
</dbReference>
<dbReference type="GO" id="GO:0043093">
    <property type="term" value="P:FtsZ-dependent cytokinesis"/>
    <property type="evidence" value="ECO:0007669"/>
    <property type="project" value="UniProtKB-UniRule"/>
</dbReference>
<dbReference type="EMBL" id="VIKS01000015">
    <property type="protein sequence ID" value="TQV82768.1"/>
    <property type="molecule type" value="Genomic_DNA"/>
</dbReference>
<evidence type="ECO:0000256" key="3">
    <source>
        <dbReference type="ARBA" id="ARBA00023210"/>
    </source>
</evidence>
<dbReference type="OrthoDB" id="5294622at2"/>
<keyword evidence="4 5" id="KW-0131">Cell cycle</keyword>
<dbReference type="HAMAP" id="MF_01092">
    <property type="entry name" value="ZapD"/>
    <property type="match status" value="1"/>
</dbReference>
<evidence type="ECO:0000313" key="6">
    <source>
        <dbReference type="EMBL" id="TQV82768.1"/>
    </source>
</evidence>
<evidence type="ECO:0000256" key="2">
    <source>
        <dbReference type="ARBA" id="ARBA00022618"/>
    </source>
</evidence>
<dbReference type="RefSeq" id="WP_142934376.1">
    <property type="nucleotide sequence ID" value="NZ_ML660171.1"/>
</dbReference>
<name>A0A545TZX4_9GAMM</name>
<dbReference type="SUPFAM" id="SSF160950">
    <property type="entry name" value="YacF-like"/>
    <property type="match status" value="1"/>
</dbReference>
<evidence type="ECO:0000256" key="5">
    <source>
        <dbReference type="HAMAP-Rule" id="MF_01092"/>
    </source>
</evidence>
<accession>A0A545TZX4</accession>
<sequence>MNKAANQPTSSSPQQKEKLLFEYPLKENIRGFLRLESLFTQFERNRLAVHSDNHLHALKLFFEILEILERGDTRSELIKELTRLSTMFETLRKSPEVDVAKLDNFLKQVTQLYQWVIKYQGKFGDKLRKEPFIETVKHRASIPGGTCTFDCPDLFLFLSQPHDIRQNQLNGWLEDIRGVKTSIEVILRIMRDSGHWHSKVAPLGSFLIETNEQPVQLLRLKLDQSDNLFPEFSCGKHRSNIHFMRFNQQHRKVPVQKEIGFELACCY</sequence>
<dbReference type="InterPro" id="IPR036268">
    <property type="entry name" value="ZapD_sf"/>
</dbReference>
<comment type="similarity">
    <text evidence="5">Belongs to the ZapD family.</text>
</comment>
<dbReference type="GO" id="GO:0032153">
    <property type="term" value="C:cell division site"/>
    <property type="evidence" value="ECO:0007669"/>
    <property type="project" value="TreeGrafter"/>
</dbReference>
<dbReference type="InterPro" id="IPR009777">
    <property type="entry name" value="ZapD"/>
</dbReference>
<keyword evidence="1 5" id="KW-0963">Cytoplasm</keyword>
<comment type="subunit">
    <text evidence="5">Interacts with FtsZ.</text>
</comment>
<comment type="caution">
    <text evidence="6">The sequence shown here is derived from an EMBL/GenBank/DDBJ whole genome shotgun (WGS) entry which is preliminary data.</text>
</comment>
<comment type="function">
    <text evidence="5">Cell division factor that enhances FtsZ-ring assembly. Directly interacts with FtsZ and promotes bundling of FtsZ protofilaments, with a reduction in FtsZ GTPase activity.</text>
</comment>
<dbReference type="Proteomes" id="UP000315439">
    <property type="component" value="Unassembled WGS sequence"/>
</dbReference>